<organism evidence="1 2">
    <name type="scientific">Nocardia macrotermitis</name>
    <dbReference type="NCBI Taxonomy" id="2585198"/>
    <lineage>
        <taxon>Bacteria</taxon>
        <taxon>Bacillati</taxon>
        <taxon>Actinomycetota</taxon>
        <taxon>Actinomycetes</taxon>
        <taxon>Mycobacteriales</taxon>
        <taxon>Nocardiaceae</taxon>
        <taxon>Nocardia</taxon>
    </lineage>
</organism>
<dbReference type="RefSeq" id="WP_153416097.1">
    <property type="nucleotide sequence ID" value="NZ_WEGK01000033.1"/>
</dbReference>
<name>A0A7K0DFD9_9NOCA</name>
<accession>A0A7K0DFD9</accession>
<evidence type="ECO:0000313" key="1">
    <source>
        <dbReference type="EMBL" id="MQY24369.1"/>
    </source>
</evidence>
<reference evidence="1 2" key="1">
    <citation type="submission" date="2019-10" db="EMBL/GenBank/DDBJ databases">
        <title>Nocardia macrotermitis sp. nov. and Nocardia aurantia sp. nov., isolated from the gut of fungus growing-termite Macrotermes natalensis.</title>
        <authorList>
            <person name="Benndorf R."/>
            <person name="Schwitalla J."/>
            <person name="Martin K."/>
            <person name="De Beer W."/>
            <person name="Kaster A.-K."/>
            <person name="Vollmers J."/>
            <person name="Poulsen M."/>
            <person name="Beemelmanns C."/>
        </authorList>
    </citation>
    <scope>NUCLEOTIDE SEQUENCE [LARGE SCALE GENOMIC DNA]</scope>
    <source>
        <strain evidence="1 2">RB20</strain>
    </source>
</reference>
<dbReference type="OrthoDB" id="4466740at2"/>
<keyword evidence="2" id="KW-1185">Reference proteome</keyword>
<dbReference type="AlphaFoldDB" id="A0A7K0DFD9"/>
<dbReference type="Proteomes" id="UP000438448">
    <property type="component" value="Unassembled WGS sequence"/>
</dbReference>
<gene>
    <name evidence="1" type="ORF">NRB20_75040</name>
</gene>
<dbReference type="EMBL" id="WEGK01000033">
    <property type="protein sequence ID" value="MQY24369.1"/>
    <property type="molecule type" value="Genomic_DNA"/>
</dbReference>
<comment type="caution">
    <text evidence="1">The sequence shown here is derived from an EMBL/GenBank/DDBJ whole genome shotgun (WGS) entry which is preliminary data.</text>
</comment>
<protein>
    <submittedName>
        <fullName evidence="1">Uncharacterized protein</fullName>
    </submittedName>
</protein>
<proteinExistence type="predicted"/>
<sequence length="100" mass="10708">MGNGNMDADLPTLDWLAGVLATHADTIEKLKATAQFTMPNSSMQALAAQITEGAAQAFGLIGGNYRQMSEAAKTSRNSYEELDTAFAAQLHRYTDGVQPK</sequence>
<evidence type="ECO:0000313" key="2">
    <source>
        <dbReference type="Proteomes" id="UP000438448"/>
    </source>
</evidence>